<dbReference type="InterPro" id="IPR018768">
    <property type="entry name" value="DUF2344"/>
</dbReference>
<evidence type="ECO:0000259" key="1">
    <source>
        <dbReference type="Pfam" id="PF10105"/>
    </source>
</evidence>
<dbReference type="NCBIfam" id="TIGR03936">
    <property type="entry name" value="sam_1_link_chp"/>
    <property type="match status" value="1"/>
</dbReference>
<accession>A0A0A0IDJ5</accession>
<dbReference type="Proteomes" id="UP000030014">
    <property type="component" value="Unassembled WGS sequence"/>
</dbReference>
<name>A0A0A0IDJ5_CLOBO</name>
<dbReference type="EMBL" id="JDRY01000040">
    <property type="protein sequence ID" value="KGM99027.1"/>
    <property type="molecule type" value="Genomic_DNA"/>
</dbReference>
<feature type="domain" description="DUF2344" evidence="1">
    <location>
        <begin position="4"/>
        <end position="192"/>
    </location>
</feature>
<evidence type="ECO:0000313" key="3">
    <source>
        <dbReference type="Proteomes" id="UP000030014"/>
    </source>
</evidence>
<gene>
    <name evidence="2" type="ORF">Z955_09415</name>
</gene>
<sequence>MKMRYLIKYTKGDEIKYVAHLDLMRTIQRILRRSELPVEYSKGFNPHIILSIAQPLSVGVASKGEYMDVEFKEEINENTIKDKLNASAPLGIKILDVVKTKEKIGEKKTPPSMAAVQAAKYKIILKCTNAKMAEEGLKKLLQLDEWKIVKKTKKGEKEVNIRALIKNINFNVSDNKLNISTLVSCGSVDNLSAQAMSQYIRDNIEGIEKEAFTYIERQELFAYKEDKLLTLSEYLGK</sequence>
<comment type="caution">
    <text evidence="2">The sequence shown here is derived from an EMBL/GenBank/DDBJ whole genome shotgun (WGS) entry which is preliminary data.</text>
</comment>
<dbReference type="RefSeq" id="WP_039257988.1">
    <property type="nucleotide sequence ID" value="NZ_JDRY01000040.1"/>
</dbReference>
<reference evidence="2 3" key="1">
    <citation type="submission" date="2014-01" db="EMBL/GenBank/DDBJ databases">
        <title>Plasmidome dynamics in the species complex Clostridium novyi sensu lato converts strains of independent lineages into distinctly different pathogens.</title>
        <authorList>
            <person name="Skarin H."/>
            <person name="Segerman B."/>
        </authorList>
    </citation>
    <scope>NUCLEOTIDE SEQUENCE [LARGE SCALE GENOMIC DNA]</scope>
    <source>
        <strain evidence="2 3">DC5</strain>
    </source>
</reference>
<dbReference type="AlphaFoldDB" id="A0A0A0IDJ5"/>
<dbReference type="Pfam" id="PF10105">
    <property type="entry name" value="DUF2344"/>
    <property type="match status" value="1"/>
</dbReference>
<organism evidence="2 3">
    <name type="scientific">Clostridium botulinum C/D str. DC5</name>
    <dbReference type="NCBI Taxonomy" id="1443128"/>
    <lineage>
        <taxon>Bacteria</taxon>
        <taxon>Bacillati</taxon>
        <taxon>Bacillota</taxon>
        <taxon>Clostridia</taxon>
        <taxon>Eubacteriales</taxon>
        <taxon>Clostridiaceae</taxon>
        <taxon>Clostridium</taxon>
    </lineage>
</organism>
<protein>
    <submittedName>
        <fullName evidence="2">Radical SAM protein</fullName>
    </submittedName>
</protein>
<evidence type="ECO:0000313" key="2">
    <source>
        <dbReference type="EMBL" id="KGM99027.1"/>
    </source>
</evidence>
<proteinExistence type="predicted"/>